<dbReference type="Pfam" id="PF23050">
    <property type="entry name" value="KH_N4BP1_1st"/>
    <property type="match status" value="1"/>
</dbReference>
<dbReference type="Pfam" id="PF23052">
    <property type="entry name" value="KH_N4BP1_2nd"/>
    <property type="match status" value="1"/>
</dbReference>
<dbReference type="GeneID" id="114480520"/>
<evidence type="ECO:0000259" key="7">
    <source>
        <dbReference type="Pfam" id="PF23054"/>
    </source>
</evidence>
<feature type="compositionally biased region" description="Low complexity" evidence="2">
    <location>
        <begin position="490"/>
        <end position="507"/>
    </location>
</feature>
<name>A0A8C5DVJ4_GOUWI</name>
<evidence type="ECO:0000313" key="9">
    <source>
        <dbReference type="Ensembl" id="ENSGWIP00000008699.1"/>
    </source>
</evidence>
<evidence type="ECO:0000259" key="3">
    <source>
        <dbReference type="Pfam" id="PF11977"/>
    </source>
</evidence>
<feature type="domain" description="DUF7070" evidence="8">
    <location>
        <begin position="381"/>
        <end position="427"/>
    </location>
</feature>
<proteinExistence type="inferred from homology"/>
<dbReference type="SUPFAM" id="SSF54791">
    <property type="entry name" value="Eukaryotic type KH-domain (KH-domain type I)"/>
    <property type="match status" value="1"/>
</dbReference>
<evidence type="ECO:0000259" key="4">
    <source>
        <dbReference type="Pfam" id="PF23050"/>
    </source>
</evidence>
<comment type="similarity">
    <text evidence="1">Belongs to the N4BP1 family.</text>
</comment>
<dbReference type="InterPro" id="IPR036612">
    <property type="entry name" value="KH_dom_type_1_sf"/>
</dbReference>
<dbReference type="GO" id="GO:0004521">
    <property type="term" value="F:RNA endonuclease activity"/>
    <property type="evidence" value="ECO:0007669"/>
    <property type="project" value="TreeGrafter"/>
</dbReference>
<evidence type="ECO:0000259" key="5">
    <source>
        <dbReference type="Pfam" id="PF23052"/>
    </source>
</evidence>
<dbReference type="Pfam" id="PF11977">
    <property type="entry name" value="RNase_Zc3h12a"/>
    <property type="match status" value="1"/>
</dbReference>
<dbReference type="InterPro" id="IPR056630">
    <property type="entry name" value="KH_N4BP1_2nd"/>
</dbReference>
<accession>A0A8C5DVJ4</accession>
<dbReference type="OrthoDB" id="392925at2759"/>
<dbReference type="FunFam" id="3.40.50.11980:FF:000001">
    <property type="entry name" value="ZC3H12A isoform 1"/>
    <property type="match status" value="1"/>
</dbReference>
<dbReference type="GO" id="GO:0003729">
    <property type="term" value="F:mRNA binding"/>
    <property type="evidence" value="ECO:0007669"/>
    <property type="project" value="TreeGrafter"/>
</dbReference>
<dbReference type="GO" id="GO:0036464">
    <property type="term" value="C:cytoplasmic ribonucleoprotein granule"/>
    <property type="evidence" value="ECO:0007669"/>
    <property type="project" value="TreeGrafter"/>
</dbReference>
<dbReference type="CTD" id="23351"/>
<protein>
    <submittedName>
        <fullName evidence="9">NEDD4-binding protein 1-like</fullName>
    </submittedName>
</protein>
<dbReference type="AlphaFoldDB" id="A0A8C5DVJ4"/>
<dbReference type="InterPro" id="IPR056631">
    <property type="entry name" value="UBA_N4BP1"/>
</dbReference>
<feature type="domain" description="RNase NYN" evidence="3">
    <location>
        <begin position="597"/>
        <end position="749"/>
    </location>
</feature>
<feature type="compositionally biased region" description="Basic and acidic residues" evidence="2">
    <location>
        <begin position="449"/>
        <end position="477"/>
    </location>
</feature>
<reference evidence="9" key="3">
    <citation type="submission" date="2025-09" db="UniProtKB">
        <authorList>
            <consortium name="Ensembl"/>
        </authorList>
    </citation>
    <scope>IDENTIFICATION</scope>
</reference>
<dbReference type="Ensembl" id="ENSGWIT00000009721.1">
    <property type="protein sequence ID" value="ENSGWIP00000008699.1"/>
    <property type="gene ID" value="ENSGWIG00000005193.1"/>
</dbReference>
<feature type="region of interest" description="Disordered" evidence="2">
    <location>
        <begin position="526"/>
        <end position="563"/>
    </location>
</feature>
<feature type="region of interest" description="Disordered" evidence="2">
    <location>
        <begin position="785"/>
        <end position="814"/>
    </location>
</feature>
<evidence type="ECO:0000313" key="10">
    <source>
        <dbReference type="Proteomes" id="UP000694680"/>
    </source>
</evidence>
<feature type="domain" description="N4BP1 C-terminal UBA" evidence="7">
    <location>
        <begin position="812"/>
        <end position="857"/>
    </location>
</feature>
<dbReference type="Gene3D" id="3.40.50.11980">
    <property type="match status" value="1"/>
</dbReference>
<feature type="domain" description="N4BP1 first type I KH-domain" evidence="4">
    <location>
        <begin position="19"/>
        <end position="84"/>
    </location>
</feature>
<gene>
    <name evidence="9" type="primary">khnyn</name>
</gene>
<sequence>MAHSNGSVGGGSALEEVEDEFACAGMLRGSVMALHSSVERIFKVAFTIGDDNPTQENNGQIWLKMRGPIGNVKAAKLFVKGVVNQEEQQEVSFPSILLCVFCGARGLFMDSLIRNTSAHIVIGSPGFLLISGLEKPVVRAYSLISNLIERYEECKGQETGTRSSDKTLYSRRAFKALVEKWEDRHILDLLVLPVSVKEILLDSVHESGLGNERNTDSSWNLEGNDPSGMAVQLVDGTDAGLEKDSVQNKPARGPFSPTGTQRWAEGEQSLDVGLDEDTQLPKGNKEIGLLLKFFTTMGYTEDVVKRVLARTELKEASQILDLVQQEQDRSEQEQSLTAIEGREVNRPCETEHREDKGQIHLGEAVGNRRSRVGVDGTQLKQDEDFVLGVMKKAAASCGYSEQNVAKVYNMLPDRSTHRLLLELQQREGGKEGPEVTEDMVQGKHRPLPSRREPETFTPEVKTEVKQKVELKIPRSKEGLSTWSPEPQEVSSSKQKQTQPPKTKITPPEAGHVNLFPYFLNKPQTHTTHWFDLPTPAQPKQPLQAHQRAPFSPKDPPLRVKDRQGALPSSVTGEQRFLEGLQTPFHLNLTDKRGDPELRMVIIDASNVAMSHGLGHFFSCRGIALAVQHFWDRGHRNIQALLPRWRQKNDPRNKEPHFLGELHDLGLLSYTPSREVQGKRISSYDDRFLLQLADNTDGVIVTNDNLRDLVEESAAWREIIKKRLLQYTFVGDHFMVPDDPLGRGGPHLEDFLRSGKRFPDLGSHPFAAQSQHSRPALLNFYEQTLDVDPDPGAERRKNGAESGQRRGPNLPTRSAEQTAALRESLIQVFPDQDNIVTLVLQCHVTETDINVLSDLILEQQLESD</sequence>
<dbReference type="InterPro" id="IPR021869">
    <property type="entry name" value="RNase_Zc3h12_NYN"/>
</dbReference>
<dbReference type="Proteomes" id="UP000694680">
    <property type="component" value="Chromosome 18"/>
</dbReference>
<evidence type="ECO:0000256" key="2">
    <source>
        <dbReference type="SAM" id="MobiDB-lite"/>
    </source>
</evidence>
<reference evidence="9" key="1">
    <citation type="submission" date="2020-06" db="EMBL/GenBank/DDBJ databases">
        <authorList>
            <consortium name="Wellcome Sanger Institute Data Sharing"/>
        </authorList>
    </citation>
    <scope>NUCLEOTIDE SEQUENCE [LARGE SCALE GENOMIC DNA]</scope>
</reference>
<dbReference type="Pfam" id="PF23255">
    <property type="entry name" value="DUF7070"/>
    <property type="match status" value="1"/>
</dbReference>
<dbReference type="Pfam" id="PF23054">
    <property type="entry name" value="UBA_N4BP1_C"/>
    <property type="match status" value="1"/>
</dbReference>
<reference evidence="9" key="2">
    <citation type="submission" date="2025-08" db="UniProtKB">
        <authorList>
            <consortium name="Ensembl"/>
        </authorList>
    </citation>
    <scope>IDENTIFICATION</scope>
</reference>
<dbReference type="RefSeq" id="XP_028330536.1">
    <property type="nucleotide sequence ID" value="XM_028474735.1"/>
</dbReference>
<dbReference type="InterPro" id="IPR056629">
    <property type="entry name" value="KH_N4BP1_1st"/>
</dbReference>
<feature type="region of interest" description="Disordered" evidence="2">
    <location>
        <begin position="425"/>
        <end position="510"/>
    </location>
</feature>
<dbReference type="InterPro" id="IPR056578">
    <property type="entry name" value="UBA_N4BP1_C"/>
</dbReference>
<evidence type="ECO:0000259" key="8">
    <source>
        <dbReference type="Pfam" id="PF23255"/>
    </source>
</evidence>
<evidence type="ECO:0000256" key="1">
    <source>
        <dbReference type="ARBA" id="ARBA00038274"/>
    </source>
</evidence>
<dbReference type="InterPro" id="IPR051101">
    <property type="entry name" value="ZC3H12/N4BP1_RNase_Reg"/>
</dbReference>
<evidence type="ECO:0000259" key="6">
    <source>
        <dbReference type="Pfam" id="PF23053"/>
    </source>
</evidence>
<dbReference type="RefSeq" id="XP_028330537.1">
    <property type="nucleotide sequence ID" value="XM_028474736.1"/>
</dbReference>
<organism evidence="9 10">
    <name type="scientific">Gouania willdenowi</name>
    <name type="common">Blunt-snouted clingfish</name>
    <name type="synonym">Lepadogaster willdenowi</name>
    <dbReference type="NCBI Taxonomy" id="441366"/>
    <lineage>
        <taxon>Eukaryota</taxon>
        <taxon>Metazoa</taxon>
        <taxon>Chordata</taxon>
        <taxon>Craniata</taxon>
        <taxon>Vertebrata</taxon>
        <taxon>Euteleostomi</taxon>
        <taxon>Actinopterygii</taxon>
        <taxon>Neopterygii</taxon>
        <taxon>Teleostei</taxon>
        <taxon>Neoteleostei</taxon>
        <taxon>Acanthomorphata</taxon>
        <taxon>Ovalentaria</taxon>
        <taxon>Blenniimorphae</taxon>
        <taxon>Blenniiformes</taxon>
        <taxon>Gobiesocoidei</taxon>
        <taxon>Gobiesocidae</taxon>
        <taxon>Gobiesocinae</taxon>
        <taxon>Gouania</taxon>
    </lineage>
</organism>
<dbReference type="PANTHER" id="PTHR12876">
    <property type="entry name" value="N4BP1-RELATED"/>
    <property type="match status" value="1"/>
</dbReference>
<dbReference type="Pfam" id="PF23053">
    <property type="entry name" value="UBA_N4BP1"/>
    <property type="match status" value="1"/>
</dbReference>
<dbReference type="InterPro" id="IPR055498">
    <property type="entry name" value="DUF7070"/>
</dbReference>
<dbReference type="GO" id="GO:0005634">
    <property type="term" value="C:nucleus"/>
    <property type="evidence" value="ECO:0007669"/>
    <property type="project" value="TreeGrafter"/>
</dbReference>
<feature type="domain" description="N4BP1 UBA-like" evidence="6">
    <location>
        <begin position="285"/>
        <end position="329"/>
    </location>
</feature>
<feature type="domain" description="N4BP1 second type I KH-domain" evidence="5">
    <location>
        <begin position="85"/>
        <end position="206"/>
    </location>
</feature>
<keyword evidence="10" id="KW-1185">Reference proteome</keyword>
<dbReference type="PANTHER" id="PTHR12876:SF28">
    <property type="entry name" value="PROTEIN KHNYN"/>
    <property type="match status" value="1"/>
</dbReference>